<dbReference type="InterPro" id="IPR003770">
    <property type="entry name" value="MLTG-like"/>
</dbReference>
<evidence type="ECO:0000256" key="3">
    <source>
        <dbReference type="ARBA" id="ARBA00022989"/>
    </source>
</evidence>
<keyword evidence="9" id="KW-1185">Reference proteome</keyword>
<dbReference type="AlphaFoldDB" id="F4L3P9"/>
<dbReference type="KEGG" id="hhy:Halhy_6177"/>
<evidence type="ECO:0000256" key="4">
    <source>
        <dbReference type="ARBA" id="ARBA00023136"/>
    </source>
</evidence>
<name>F4L3P9_HALH1</name>
<reference key="2">
    <citation type="submission" date="2011-04" db="EMBL/GenBank/DDBJ databases">
        <title>Complete sequence of chromosome of Haliscomenobacter hydrossis DSM 1100.</title>
        <authorList>
            <consortium name="US DOE Joint Genome Institute (JGI-PGF)"/>
            <person name="Lucas S."/>
            <person name="Han J."/>
            <person name="Lapidus A."/>
            <person name="Bruce D."/>
            <person name="Goodwin L."/>
            <person name="Pitluck S."/>
            <person name="Peters L."/>
            <person name="Kyrpides N."/>
            <person name="Mavromatis K."/>
            <person name="Ivanova N."/>
            <person name="Ovchinnikova G."/>
            <person name="Pagani I."/>
            <person name="Daligault H."/>
            <person name="Detter J.C."/>
            <person name="Han C."/>
            <person name="Land M."/>
            <person name="Hauser L."/>
            <person name="Markowitz V."/>
            <person name="Cheng J.-F."/>
            <person name="Hugenholtz P."/>
            <person name="Woyke T."/>
            <person name="Wu D."/>
            <person name="Verbarg S."/>
            <person name="Frueling A."/>
            <person name="Brambilla E."/>
            <person name="Klenk H.-P."/>
            <person name="Eisen J.A."/>
        </authorList>
    </citation>
    <scope>NUCLEOTIDE SEQUENCE</scope>
    <source>
        <strain>DSM 1100</strain>
    </source>
</reference>
<keyword evidence="2 7" id="KW-0812">Transmembrane</keyword>
<dbReference type="GO" id="GO:0071555">
    <property type="term" value="P:cell wall organization"/>
    <property type="evidence" value="ECO:0007669"/>
    <property type="project" value="UniProtKB-KW"/>
</dbReference>
<dbReference type="Pfam" id="PF02618">
    <property type="entry name" value="YceG"/>
    <property type="match status" value="1"/>
</dbReference>
<protein>
    <recommendedName>
        <fullName evidence="7">Endolytic murein transglycosylase</fullName>
        <ecNumber evidence="7">4.2.2.29</ecNumber>
    </recommendedName>
    <alternativeName>
        <fullName evidence="7">Peptidoglycan lytic transglycosylase</fullName>
    </alternativeName>
    <alternativeName>
        <fullName evidence="7">Peptidoglycan polymerization terminase</fullName>
    </alternativeName>
</protein>
<dbReference type="RefSeq" id="WP_013768521.1">
    <property type="nucleotide sequence ID" value="NC_015510.1"/>
</dbReference>
<reference evidence="8 9" key="1">
    <citation type="journal article" date="2011" name="Stand. Genomic Sci.">
        <title>Complete genome sequence of Haliscomenobacter hydrossis type strain (O).</title>
        <authorList>
            <consortium name="US DOE Joint Genome Institute (JGI-PGF)"/>
            <person name="Daligault H."/>
            <person name="Lapidus A."/>
            <person name="Zeytun A."/>
            <person name="Nolan M."/>
            <person name="Lucas S."/>
            <person name="Del Rio T.G."/>
            <person name="Tice H."/>
            <person name="Cheng J.F."/>
            <person name="Tapia R."/>
            <person name="Han C."/>
            <person name="Goodwin L."/>
            <person name="Pitluck S."/>
            <person name="Liolios K."/>
            <person name="Pagani I."/>
            <person name="Ivanova N."/>
            <person name="Huntemann M."/>
            <person name="Mavromatis K."/>
            <person name="Mikhailova N."/>
            <person name="Pati A."/>
            <person name="Chen A."/>
            <person name="Palaniappan K."/>
            <person name="Land M."/>
            <person name="Hauser L."/>
            <person name="Brambilla E.M."/>
            <person name="Rohde M."/>
            <person name="Verbarg S."/>
            <person name="Goker M."/>
            <person name="Bristow J."/>
            <person name="Eisen J.A."/>
            <person name="Markowitz V."/>
            <person name="Hugenholtz P."/>
            <person name="Kyrpides N.C."/>
            <person name="Klenk H.P."/>
            <person name="Woyke T."/>
        </authorList>
    </citation>
    <scope>NUCLEOTIDE SEQUENCE [LARGE SCALE GENOMIC DNA]</scope>
    <source>
        <strain evidence="9">ATCC 27775 / DSM 1100 / LMG 10767 / O</strain>
    </source>
</reference>
<feature type="site" description="Important for catalytic activity" evidence="7">
    <location>
        <position position="220"/>
    </location>
</feature>
<organism evidence="8 9">
    <name type="scientific">Haliscomenobacter hydrossis (strain ATCC 27775 / DSM 1100 / LMG 10767 / O)</name>
    <dbReference type="NCBI Taxonomy" id="760192"/>
    <lineage>
        <taxon>Bacteria</taxon>
        <taxon>Pseudomonadati</taxon>
        <taxon>Bacteroidota</taxon>
        <taxon>Saprospiria</taxon>
        <taxon>Saprospirales</taxon>
        <taxon>Haliscomenobacteraceae</taxon>
        <taxon>Haliscomenobacter</taxon>
    </lineage>
</organism>
<keyword evidence="3 7" id="KW-1133">Transmembrane helix</keyword>
<keyword evidence="6 7" id="KW-0961">Cell wall biogenesis/degradation</keyword>
<dbReference type="EMBL" id="CP002691">
    <property type="protein sequence ID" value="AEE53999.1"/>
    <property type="molecule type" value="Genomic_DNA"/>
</dbReference>
<dbReference type="GO" id="GO:0008932">
    <property type="term" value="F:lytic endotransglycosylase activity"/>
    <property type="evidence" value="ECO:0007669"/>
    <property type="project" value="UniProtKB-UniRule"/>
</dbReference>
<proteinExistence type="inferred from homology"/>
<gene>
    <name evidence="7" type="primary">mltG</name>
    <name evidence="8" type="ordered locus">Halhy_6177</name>
</gene>
<dbReference type="PANTHER" id="PTHR30518">
    <property type="entry name" value="ENDOLYTIC MUREIN TRANSGLYCOSYLASE"/>
    <property type="match status" value="1"/>
</dbReference>
<dbReference type="HOGENOM" id="CLU_025574_2_0_10"/>
<keyword evidence="7" id="KW-0997">Cell inner membrane</keyword>
<dbReference type="GO" id="GO:0009252">
    <property type="term" value="P:peptidoglycan biosynthetic process"/>
    <property type="evidence" value="ECO:0007669"/>
    <property type="project" value="UniProtKB-UniRule"/>
</dbReference>
<keyword evidence="1 7" id="KW-1003">Cell membrane</keyword>
<dbReference type="EC" id="4.2.2.29" evidence="7"/>
<dbReference type="Gene3D" id="3.30.160.60">
    <property type="entry name" value="Classic Zinc Finger"/>
    <property type="match status" value="1"/>
</dbReference>
<dbReference type="Gene3D" id="3.30.1490.480">
    <property type="entry name" value="Endolytic murein transglycosylase"/>
    <property type="match status" value="1"/>
</dbReference>
<dbReference type="PANTHER" id="PTHR30518:SF2">
    <property type="entry name" value="ENDOLYTIC MUREIN TRANSGLYCOSYLASE"/>
    <property type="match status" value="1"/>
</dbReference>
<dbReference type="OrthoDB" id="9814591at2"/>
<dbReference type="STRING" id="760192.Halhy_6177"/>
<comment type="function">
    <text evidence="7">Functions as a peptidoglycan terminase that cleaves nascent peptidoglycan strands endolytically to terminate their elongation.</text>
</comment>
<dbReference type="GO" id="GO:0005886">
    <property type="term" value="C:plasma membrane"/>
    <property type="evidence" value="ECO:0007669"/>
    <property type="project" value="UniProtKB-UniRule"/>
</dbReference>
<accession>F4L3P9</accession>
<comment type="catalytic activity">
    <reaction evidence="7">
        <text>a peptidoglycan chain = a peptidoglycan chain with N-acetyl-1,6-anhydromuramyl-[peptide] at the reducing end + a peptidoglycan chain with N-acetylglucosamine at the non-reducing end.</text>
        <dbReference type="EC" id="4.2.2.29"/>
    </reaction>
</comment>
<sequence>MKIQARTLLIVLMLLVIGLYAGYRFILGEAEVPRSIGKDFHVQIPSNATFDEVVAVLKKEGVVRKETIFRNIAERMAYRQDPMRSGRYKIEPGWSVIQLVRHLRGGEQAPVKVILTTERTLEEVAAKVSRFIEPDSQSLKALFFDEIYLSKIGYNIDNLMSVFIPNTYEVYWNLSPESFMDRMLLEHKNFWKQNNRLAKAKAMGMTPEEVYTLASIVEKETNKEEEKSTIAGLYFNRLKIGMRLQADPTVVFATRDFATKRVTNAHTSFDSPFNTYMYAGLPPGPIAMASITSIDAVLNHDKHNYTYFCAVGDGSGSHAFAEDYDQHLGNVRTYVKNLEARGLR</sequence>
<keyword evidence="5 7" id="KW-0456">Lyase</keyword>
<evidence type="ECO:0000256" key="5">
    <source>
        <dbReference type="ARBA" id="ARBA00023239"/>
    </source>
</evidence>
<evidence type="ECO:0000313" key="8">
    <source>
        <dbReference type="EMBL" id="AEE53999.1"/>
    </source>
</evidence>
<evidence type="ECO:0000256" key="2">
    <source>
        <dbReference type="ARBA" id="ARBA00022692"/>
    </source>
</evidence>
<dbReference type="NCBIfam" id="TIGR00247">
    <property type="entry name" value="endolytic transglycosylase MltG"/>
    <property type="match status" value="1"/>
</dbReference>
<evidence type="ECO:0000313" key="9">
    <source>
        <dbReference type="Proteomes" id="UP000008461"/>
    </source>
</evidence>
<evidence type="ECO:0000256" key="6">
    <source>
        <dbReference type="ARBA" id="ARBA00023316"/>
    </source>
</evidence>
<evidence type="ECO:0000256" key="1">
    <source>
        <dbReference type="ARBA" id="ARBA00022475"/>
    </source>
</evidence>
<keyword evidence="4 7" id="KW-0472">Membrane</keyword>
<dbReference type="HAMAP" id="MF_02065">
    <property type="entry name" value="MltG"/>
    <property type="match status" value="1"/>
</dbReference>
<dbReference type="eggNOG" id="COG1559">
    <property type="taxonomic scope" value="Bacteria"/>
</dbReference>
<evidence type="ECO:0000256" key="7">
    <source>
        <dbReference type="HAMAP-Rule" id="MF_02065"/>
    </source>
</evidence>
<comment type="similarity">
    <text evidence="7">Belongs to the transglycosylase MltG family.</text>
</comment>
<dbReference type="Proteomes" id="UP000008461">
    <property type="component" value="Chromosome"/>
</dbReference>